<evidence type="ECO:0000256" key="1">
    <source>
        <dbReference type="ARBA" id="ARBA00004141"/>
    </source>
</evidence>
<gene>
    <name evidence="7" type="ORF">E5288_WYG000104</name>
</gene>
<dbReference type="InterPro" id="IPR050186">
    <property type="entry name" value="TPT_transporter"/>
</dbReference>
<proteinExistence type="predicted"/>
<feature type="compositionally biased region" description="Gly residues" evidence="5">
    <location>
        <begin position="342"/>
        <end position="353"/>
    </location>
</feature>
<protein>
    <recommendedName>
        <fullName evidence="9">Solute carrier family 35 member D3</fullName>
    </recommendedName>
</protein>
<feature type="transmembrane region" description="Helical" evidence="6">
    <location>
        <begin position="131"/>
        <end position="150"/>
    </location>
</feature>
<name>A0A6B0RHL9_9CETA</name>
<dbReference type="EMBL" id="VBQZ03000038">
    <property type="protein sequence ID" value="MXQ87526.1"/>
    <property type="molecule type" value="Genomic_DNA"/>
</dbReference>
<dbReference type="Proteomes" id="UP000322234">
    <property type="component" value="Unassembled WGS sequence"/>
</dbReference>
<feature type="transmembrane region" description="Helical" evidence="6">
    <location>
        <begin position="188"/>
        <end position="209"/>
    </location>
</feature>
<accession>A0A6B0RHL9</accession>
<evidence type="ECO:0000313" key="7">
    <source>
        <dbReference type="EMBL" id="MXQ87526.1"/>
    </source>
</evidence>
<dbReference type="AlphaFoldDB" id="A0A6B0RHL9"/>
<evidence type="ECO:0000313" key="8">
    <source>
        <dbReference type="Proteomes" id="UP000322234"/>
    </source>
</evidence>
<dbReference type="PANTHER" id="PTHR11132">
    <property type="entry name" value="SOLUTE CARRIER FAMILY 35"/>
    <property type="match status" value="1"/>
</dbReference>
<evidence type="ECO:0000256" key="4">
    <source>
        <dbReference type="ARBA" id="ARBA00023136"/>
    </source>
</evidence>
<sequence>MRQLCRRGRVLGIAVAIAHGVFSGSLNILLKFLISRYQFSSLTLVQCLTSSTAALSLELLRRLGFIAVPPFGLNLARSFAGVAVLSTLQSSLTLWSLRGLSLPMYVVFKRCLPLVTMLIGVLVLKNGAPSPGVLAAVLITTCGAALAGAGDLTGDPIGYVTGVLAVLVHAAYLVLIQKASADTEHGPLTAQYVIAVSATPLLVVLSFASTDSIHAWTFPGWKDPAMVTIFVACILIGCAMNFTTLHCTYINSAVTTSFVGVVKSIATITVGMVAFSDVEPTSLFIAGVVVNTLGSIIYCAAKFLETRKQINYEDLETQPGGEEAQPSGDQLPFVMEELPAEGGNGGSEGGKAAGGSTQRDGQEARGSPRGVSLMARSSQISDSPEEVGRSSLKDAYLEVWSLRIPEASERQKNVKMKTKQKAEASVFLYKLTCRNICRDTPTNPVEAFPLLGWMNSIHSRMVMGTVGAKEVQRLVSCFSFKRNVQFSNDRQIGKSFTFCNLPSGCLPKSAIYFVNIITDLVQNGKRSSGKLGKQDE</sequence>
<keyword evidence="3 6" id="KW-1133">Transmembrane helix</keyword>
<feature type="transmembrane region" description="Helical" evidence="6">
    <location>
        <begin position="254"/>
        <end position="275"/>
    </location>
</feature>
<dbReference type="GO" id="GO:0016020">
    <property type="term" value="C:membrane"/>
    <property type="evidence" value="ECO:0007669"/>
    <property type="project" value="UniProtKB-SubCell"/>
</dbReference>
<feature type="transmembrane region" description="Helical" evidence="6">
    <location>
        <begin position="224"/>
        <end position="242"/>
    </location>
</feature>
<keyword evidence="4 6" id="KW-0472">Membrane</keyword>
<keyword evidence="2 6" id="KW-0812">Transmembrane</keyword>
<feature type="transmembrane region" description="Helical" evidence="6">
    <location>
        <begin position="281"/>
        <end position="301"/>
    </location>
</feature>
<feature type="region of interest" description="Disordered" evidence="5">
    <location>
        <begin position="337"/>
        <end position="387"/>
    </location>
</feature>
<feature type="transmembrane region" description="Helical" evidence="6">
    <location>
        <begin position="156"/>
        <end position="176"/>
    </location>
</feature>
<evidence type="ECO:0000256" key="6">
    <source>
        <dbReference type="SAM" id="Phobius"/>
    </source>
</evidence>
<evidence type="ECO:0000256" key="5">
    <source>
        <dbReference type="SAM" id="MobiDB-lite"/>
    </source>
</evidence>
<keyword evidence="8" id="KW-1185">Reference proteome</keyword>
<organism evidence="7 8">
    <name type="scientific">Bos mutus</name>
    <name type="common">wild yak</name>
    <dbReference type="NCBI Taxonomy" id="72004"/>
    <lineage>
        <taxon>Eukaryota</taxon>
        <taxon>Metazoa</taxon>
        <taxon>Chordata</taxon>
        <taxon>Craniata</taxon>
        <taxon>Vertebrata</taxon>
        <taxon>Euteleostomi</taxon>
        <taxon>Mammalia</taxon>
        <taxon>Eutheria</taxon>
        <taxon>Laurasiatheria</taxon>
        <taxon>Artiodactyla</taxon>
        <taxon>Ruminantia</taxon>
        <taxon>Pecora</taxon>
        <taxon>Bovidae</taxon>
        <taxon>Bovinae</taxon>
        <taxon>Bos</taxon>
    </lineage>
</organism>
<comment type="subcellular location">
    <subcellularLocation>
        <location evidence="1">Membrane</location>
        <topology evidence="1">Multi-pass membrane protein</topology>
    </subcellularLocation>
</comment>
<feature type="transmembrane region" description="Helical" evidence="6">
    <location>
        <begin position="104"/>
        <end position="124"/>
    </location>
</feature>
<comment type="caution">
    <text evidence="7">The sequence shown here is derived from an EMBL/GenBank/DDBJ whole genome shotgun (WGS) entry which is preliminary data.</text>
</comment>
<reference evidence="7" key="1">
    <citation type="submission" date="2019-10" db="EMBL/GenBank/DDBJ databases">
        <title>The sequence and de novo assembly of the wild yak genome.</title>
        <authorList>
            <person name="Liu Y."/>
        </authorList>
    </citation>
    <scope>NUCLEOTIDE SEQUENCE [LARGE SCALE GENOMIC DNA]</scope>
    <source>
        <strain evidence="7">WY2019</strain>
    </source>
</reference>
<evidence type="ECO:0000256" key="3">
    <source>
        <dbReference type="ARBA" id="ARBA00022989"/>
    </source>
</evidence>
<evidence type="ECO:0000256" key="2">
    <source>
        <dbReference type="ARBA" id="ARBA00022692"/>
    </source>
</evidence>
<evidence type="ECO:0008006" key="9">
    <source>
        <dbReference type="Google" id="ProtNLM"/>
    </source>
</evidence>